<dbReference type="Gene3D" id="1.10.10.10">
    <property type="entry name" value="Winged helix-like DNA-binding domain superfamily/Winged helix DNA-binding domain"/>
    <property type="match status" value="1"/>
</dbReference>
<dbReference type="InterPro" id="IPR000835">
    <property type="entry name" value="HTH_MarR-typ"/>
</dbReference>
<keyword evidence="3" id="KW-0238">DNA-binding</keyword>
<dbReference type="STRING" id="640132.Srot_2214"/>
<name>D6Z9Z5_SEGRD</name>
<dbReference type="Pfam" id="PF01047">
    <property type="entry name" value="MarR"/>
    <property type="match status" value="1"/>
</dbReference>
<keyword evidence="2" id="KW-0805">Transcription regulation</keyword>
<feature type="domain" description="HTH marR-type" evidence="5">
    <location>
        <begin position="7"/>
        <end position="144"/>
    </location>
</feature>
<dbReference type="eggNOG" id="COG1846">
    <property type="taxonomic scope" value="Bacteria"/>
</dbReference>
<evidence type="ECO:0000313" key="6">
    <source>
        <dbReference type="EMBL" id="ADG98665.1"/>
    </source>
</evidence>
<dbReference type="InterPro" id="IPR036390">
    <property type="entry name" value="WH_DNA-bd_sf"/>
</dbReference>
<dbReference type="GO" id="GO:0005737">
    <property type="term" value="C:cytoplasm"/>
    <property type="evidence" value="ECO:0007669"/>
    <property type="project" value="UniProtKB-SubCell"/>
</dbReference>
<evidence type="ECO:0000313" key="7">
    <source>
        <dbReference type="Proteomes" id="UP000002247"/>
    </source>
</evidence>
<dbReference type="PROSITE" id="PS50995">
    <property type="entry name" value="HTH_MARR_2"/>
    <property type="match status" value="1"/>
</dbReference>
<keyword evidence="7" id="KW-1185">Reference proteome</keyword>
<dbReference type="SMART" id="SM00347">
    <property type="entry name" value="HTH_MARR"/>
    <property type="match status" value="1"/>
</dbReference>
<dbReference type="GO" id="GO:0006950">
    <property type="term" value="P:response to stress"/>
    <property type="evidence" value="ECO:0007669"/>
    <property type="project" value="TreeGrafter"/>
</dbReference>
<dbReference type="GO" id="GO:0003677">
    <property type="term" value="F:DNA binding"/>
    <property type="evidence" value="ECO:0007669"/>
    <property type="project" value="UniProtKB-KW"/>
</dbReference>
<gene>
    <name evidence="6" type="ordered locus">Srot_2214</name>
</gene>
<keyword evidence="4" id="KW-0804">Transcription</keyword>
<dbReference type="AlphaFoldDB" id="D6Z9Z5"/>
<evidence type="ECO:0000256" key="3">
    <source>
        <dbReference type="ARBA" id="ARBA00023125"/>
    </source>
</evidence>
<dbReference type="Proteomes" id="UP000002247">
    <property type="component" value="Chromosome"/>
</dbReference>
<dbReference type="KEGG" id="srt:Srot_2214"/>
<dbReference type="PROSITE" id="PS01117">
    <property type="entry name" value="HTH_MARR_1"/>
    <property type="match status" value="1"/>
</dbReference>
<dbReference type="GO" id="GO:0003700">
    <property type="term" value="F:DNA-binding transcription factor activity"/>
    <property type="evidence" value="ECO:0007669"/>
    <property type="project" value="InterPro"/>
</dbReference>
<sequence>MEALQLGAQLCFAMYSTTRSMTASYRPHLEDMGLTYPQYLVLLALWEHEELTVKELGQKMRLDYGTVSPLTQRLEHSGLVERRQSEHDGRVTVLRASAASLALQPKALTMIESVFGGLGYTIDEIISLRDQINEYRRRLDKLIERDAAGRQA</sequence>
<evidence type="ECO:0000256" key="1">
    <source>
        <dbReference type="ARBA" id="ARBA00004496"/>
    </source>
</evidence>
<reference evidence="6 7" key="1">
    <citation type="journal article" date="2010" name="Stand. Genomic Sci.">
        <title>Complete genome sequence of Segniliparus rotundus type strain (CDC 1076).</title>
        <authorList>
            <person name="Sikorski J."/>
            <person name="Lapidus A."/>
            <person name="Copeland A."/>
            <person name="Misra M."/>
            <person name="Glavina Del Rio T."/>
            <person name="Nolan M."/>
            <person name="Lucas S."/>
            <person name="Chen F."/>
            <person name="Tice H."/>
            <person name="Cheng J.F."/>
            <person name="Jando M."/>
            <person name="Schneider S."/>
            <person name="Bruce D."/>
            <person name="Goodwin L."/>
            <person name="Pitluck S."/>
            <person name="Liolios K."/>
            <person name="Mikhailova N."/>
            <person name="Pati A."/>
            <person name="Ivanova N."/>
            <person name="Mavromatis K."/>
            <person name="Chen A."/>
            <person name="Palaniappan K."/>
            <person name="Chertkov O."/>
            <person name="Land M."/>
            <person name="Hauser L."/>
            <person name="Chang Y.J."/>
            <person name="Jeffries C.D."/>
            <person name="Brettin T."/>
            <person name="Detter J.C."/>
            <person name="Han C."/>
            <person name="Rohde M."/>
            <person name="Goker M."/>
            <person name="Bristow J."/>
            <person name="Eisen J.A."/>
            <person name="Markowitz V."/>
            <person name="Hugenholtz P."/>
            <person name="Kyrpides N.C."/>
            <person name="Klenk H.P."/>
        </authorList>
    </citation>
    <scope>NUCLEOTIDE SEQUENCE [LARGE SCALE GENOMIC DNA]</scope>
    <source>
        <strain evidence="7">ATCC BAA-972 / CDC 1076 / CIP 108378 / DSM 44985 / JCM 13578</strain>
    </source>
</reference>
<proteinExistence type="predicted"/>
<comment type="subcellular location">
    <subcellularLocation>
        <location evidence="1">Cytoplasm</location>
    </subcellularLocation>
</comment>
<dbReference type="InterPro" id="IPR039422">
    <property type="entry name" value="MarR/SlyA-like"/>
</dbReference>
<dbReference type="HOGENOM" id="CLU_083287_3_0_11"/>
<dbReference type="OrthoDB" id="9806864at2"/>
<dbReference type="EMBL" id="CP001958">
    <property type="protein sequence ID" value="ADG98665.1"/>
    <property type="molecule type" value="Genomic_DNA"/>
</dbReference>
<evidence type="ECO:0000256" key="2">
    <source>
        <dbReference type="ARBA" id="ARBA00023015"/>
    </source>
</evidence>
<dbReference type="InterPro" id="IPR036388">
    <property type="entry name" value="WH-like_DNA-bd_sf"/>
</dbReference>
<dbReference type="SUPFAM" id="SSF46785">
    <property type="entry name" value="Winged helix' DNA-binding domain"/>
    <property type="match status" value="1"/>
</dbReference>
<protein>
    <submittedName>
        <fullName evidence="6">Transcriptional regulator, MarR family</fullName>
    </submittedName>
</protein>
<dbReference type="PANTHER" id="PTHR33164:SF5">
    <property type="entry name" value="ORGANIC HYDROPEROXIDE RESISTANCE TRANSCRIPTIONAL REGULATOR"/>
    <property type="match status" value="1"/>
</dbReference>
<evidence type="ECO:0000256" key="4">
    <source>
        <dbReference type="ARBA" id="ARBA00023163"/>
    </source>
</evidence>
<evidence type="ECO:0000259" key="5">
    <source>
        <dbReference type="PROSITE" id="PS50995"/>
    </source>
</evidence>
<accession>D6Z9Z5</accession>
<dbReference type="PANTHER" id="PTHR33164">
    <property type="entry name" value="TRANSCRIPTIONAL REGULATOR, MARR FAMILY"/>
    <property type="match status" value="1"/>
</dbReference>
<dbReference type="InterPro" id="IPR023187">
    <property type="entry name" value="Tscrpt_reg_MarR-type_CS"/>
</dbReference>
<dbReference type="RefSeq" id="WP_013139115.1">
    <property type="nucleotide sequence ID" value="NC_014168.1"/>
</dbReference>
<organism evidence="6 7">
    <name type="scientific">Segniliparus rotundus (strain ATCC BAA-972 / CDC 1076 / CIP 108378 / DSM 44985 / JCM 13578)</name>
    <dbReference type="NCBI Taxonomy" id="640132"/>
    <lineage>
        <taxon>Bacteria</taxon>
        <taxon>Bacillati</taxon>
        <taxon>Actinomycetota</taxon>
        <taxon>Actinomycetes</taxon>
        <taxon>Mycobacteriales</taxon>
        <taxon>Segniliparaceae</taxon>
        <taxon>Segniliparus</taxon>
    </lineage>
</organism>